<protein>
    <submittedName>
        <fullName evidence="2">Uncharacterized protein</fullName>
    </submittedName>
</protein>
<accession>A0A915J8W9</accession>
<dbReference type="Proteomes" id="UP000887565">
    <property type="component" value="Unplaced"/>
</dbReference>
<keyword evidence="1" id="KW-1185">Reference proteome</keyword>
<reference evidence="2" key="1">
    <citation type="submission" date="2022-11" db="UniProtKB">
        <authorList>
            <consortium name="WormBaseParasite"/>
        </authorList>
    </citation>
    <scope>IDENTIFICATION</scope>
</reference>
<proteinExistence type="predicted"/>
<evidence type="ECO:0000313" key="2">
    <source>
        <dbReference type="WBParaSite" id="nRc.2.0.1.t22159-RA"/>
    </source>
</evidence>
<name>A0A915J8W9_ROMCU</name>
<dbReference type="WBParaSite" id="nRc.2.0.1.t22159-RA">
    <property type="protein sequence ID" value="nRc.2.0.1.t22159-RA"/>
    <property type="gene ID" value="nRc.2.0.1.g22159"/>
</dbReference>
<sequence>MNHSGLVKPVTNWKNPLHYIVANWKENAMVKMKKNSQNI</sequence>
<organism evidence="1 2">
    <name type="scientific">Romanomermis culicivorax</name>
    <name type="common">Nematode worm</name>
    <dbReference type="NCBI Taxonomy" id="13658"/>
    <lineage>
        <taxon>Eukaryota</taxon>
        <taxon>Metazoa</taxon>
        <taxon>Ecdysozoa</taxon>
        <taxon>Nematoda</taxon>
        <taxon>Enoplea</taxon>
        <taxon>Dorylaimia</taxon>
        <taxon>Mermithida</taxon>
        <taxon>Mermithoidea</taxon>
        <taxon>Mermithidae</taxon>
        <taxon>Romanomermis</taxon>
    </lineage>
</organism>
<evidence type="ECO:0000313" key="1">
    <source>
        <dbReference type="Proteomes" id="UP000887565"/>
    </source>
</evidence>
<dbReference type="AlphaFoldDB" id="A0A915J8W9"/>